<keyword evidence="2" id="KW-1185">Reference proteome</keyword>
<evidence type="ECO:0000313" key="1">
    <source>
        <dbReference type="EMBL" id="KAJ8312153.1"/>
    </source>
</evidence>
<evidence type="ECO:0000313" key="2">
    <source>
        <dbReference type="Proteomes" id="UP001217089"/>
    </source>
</evidence>
<sequence length="299" mass="33704">MMLFGITWLSNLRRISMIRLTNTNLWLSSVLEWSMIRRTIVNIAVQAVFGLVDQQVGNLFKGLGKMSQNLFNNIGNSIGGEIGASLKGLKNQFNSITSQVAGITGIGKQFKGLEIIFKGILKGTEEKLKDALQKTKQTLSDLTKGIKNTFNTIKDELQKKIPFLKRSVVLERNQRELSQCYLNACPDCKKVNLPENPTDAQLEQVMANICGEVYTKQTAVKSKIEKYMDLVGELLKNTTIVEEFWFSYANRVETMERFKFTLMGKTRTYTPKAATEIDTRDITGLGQLIMPIVLKLIGF</sequence>
<accession>A0ABQ9F454</accession>
<dbReference type="Proteomes" id="UP001217089">
    <property type="component" value="Unassembled WGS sequence"/>
</dbReference>
<dbReference type="Gene3D" id="1.20.120.20">
    <property type="entry name" value="Apolipoprotein"/>
    <property type="match status" value="1"/>
</dbReference>
<proteinExistence type="predicted"/>
<name>A0ABQ9F454_TEGGR</name>
<protein>
    <submittedName>
        <fullName evidence="1">Uncharacterized protein</fullName>
    </submittedName>
</protein>
<dbReference type="EMBL" id="JARBDR010000440">
    <property type="protein sequence ID" value="KAJ8312153.1"/>
    <property type="molecule type" value="Genomic_DNA"/>
</dbReference>
<reference evidence="1 2" key="1">
    <citation type="submission" date="2022-12" db="EMBL/GenBank/DDBJ databases">
        <title>Chromosome-level genome of Tegillarca granosa.</title>
        <authorList>
            <person name="Kim J."/>
        </authorList>
    </citation>
    <scope>NUCLEOTIDE SEQUENCE [LARGE SCALE GENOMIC DNA]</scope>
    <source>
        <strain evidence="1">Teg-2019</strain>
        <tissue evidence="1">Adductor muscle</tissue>
    </source>
</reference>
<organism evidence="1 2">
    <name type="scientific">Tegillarca granosa</name>
    <name type="common">Malaysian cockle</name>
    <name type="synonym">Anadara granosa</name>
    <dbReference type="NCBI Taxonomy" id="220873"/>
    <lineage>
        <taxon>Eukaryota</taxon>
        <taxon>Metazoa</taxon>
        <taxon>Spiralia</taxon>
        <taxon>Lophotrochozoa</taxon>
        <taxon>Mollusca</taxon>
        <taxon>Bivalvia</taxon>
        <taxon>Autobranchia</taxon>
        <taxon>Pteriomorphia</taxon>
        <taxon>Arcoida</taxon>
        <taxon>Arcoidea</taxon>
        <taxon>Arcidae</taxon>
        <taxon>Tegillarca</taxon>
    </lineage>
</organism>
<gene>
    <name evidence="1" type="ORF">KUTeg_009526</name>
</gene>
<comment type="caution">
    <text evidence="1">The sequence shown here is derived from an EMBL/GenBank/DDBJ whole genome shotgun (WGS) entry which is preliminary data.</text>
</comment>